<keyword evidence="2 6" id="KW-0378">Hydrolase</keyword>
<reference evidence="8 9" key="1">
    <citation type="submission" date="2017-10" db="EMBL/GenBank/DDBJ databases">
        <title>Bacillus sp. nov., a halophilic bacterium isolated from a Keqin Lake.</title>
        <authorList>
            <person name="Wang H."/>
        </authorList>
    </citation>
    <scope>NUCLEOTIDE SEQUENCE [LARGE SCALE GENOMIC DNA]</scope>
    <source>
        <strain evidence="8 9">KCTC 13187</strain>
    </source>
</reference>
<evidence type="ECO:0000259" key="7">
    <source>
        <dbReference type="Pfam" id="PF17851"/>
    </source>
</evidence>
<proteinExistence type="inferred from homology"/>
<dbReference type="Pfam" id="PF17851">
    <property type="entry name" value="GH43_C2"/>
    <property type="match status" value="1"/>
</dbReference>
<dbReference type="GO" id="GO:0005975">
    <property type="term" value="P:carbohydrate metabolic process"/>
    <property type="evidence" value="ECO:0007669"/>
    <property type="project" value="InterPro"/>
</dbReference>
<organism evidence="8 9">
    <name type="scientific">Salipaludibacillus neizhouensis</name>
    <dbReference type="NCBI Taxonomy" id="885475"/>
    <lineage>
        <taxon>Bacteria</taxon>
        <taxon>Bacillati</taxon>
        <taxon>Bacillota</taxon>
        <taxon>Bacilli</taxon>
        <taxon>Bacillales</taxon>
        <taxon>Bacillaceae</taxon>
    </lineage>
</organism>
<dbReference type="SUPFAM" id="SSF75005">
    <property type="entry name" value="Arabinanase/levansucrase/invertase"/>
    <property type="match status" value="1"/>
</dbReference>
<dbReference type="Proteomes" id="UP000281498">
    <property type="component" value="Unassembled WGS sequence"/>
</dbReference>
<dbReference type="Pfam" id="PF04616">
    <property type="entry name" value="Glyco_hydro_43"/>
    <property type="match status" value="1"/>
</dbReference>
<dbReference type="OrthoDB" id="9801455at2"/>
<dbReference type="Gene3D" id="2.115.10.20">
    <property type="entry name" value="Glycosyl hydrolase domain, family 43"/>
    <property type="match status" value="1"/>
</dbReference>
<evidence type="ECO:0000256" key="5">
    <source>
        <dbReference type="PIRSR" id="PIRSR606710-2"/>
    </source>
</evidence>
<evidence type="ECO:0000256" key="3">
    <source>
        <dbReference type="ARBA" id="ARBA00023295"/>
    </source>
</evidence>
<gene>
    <name evidence="8" type="ORF">CR203_06730</name>
</gene>
<dbReference type="CDD" id="cd18617">
    <property type="entry name" value="GH43_XynB-like"/>
    <property type="match status" value="1"/>
</dbReference>
<dbReference type="RefSeq" id="WP_110938516.1">
    <property type="nucleotide sequence ID" value="NZ_KZ614147.1"/>
</dbReference>
<evidence type="ECO:0000256" key="4">
    <source>
        <dbReference type="PIRSR" id="PIRSR606710-1"/>
    </source>
</evidence>
<dbReference type="SUPFAM" id="SSF49899">
    <property type="entry name" value="Concanavalin A-like lectins/glucanases"/>
    <property type="match status" value="1"/>
</dbReference>
<keyword evidence="3 6" id="KW-0326">Glycosidase</keyword>
<name>A0A3A9KUA4_9BACI</name>
<sequence>MTFNNPVIPGFYPDPSVCRVGDDYYLVASTFEYYPGVPIFTSKDLVHWQQIGHVLDRPSQLNLQGVPCSKGIYAATIRYHEGLFYVVTTFVESKEGKRRNFYVTAEDPAGSWSEPIWLEDAPGIDPSLFFDDDGKVYYTGNRPPPAGPEYPKHVEIWMQELDLEKQQLVGERVSLWDGALKQIHAQEGPRQFKRNGYYYLMIAEGGTGFTHSVTIARSQTIEGPYEVCKHNPILTHRHLGSSHPITNVGHGELVETQTGEWWMFCLGSRPYGGYYRNLGRETFLAPVVWENDWPVVCPGQGKIEFVMKRPQLAVKRWDSIPACDHFSGPQLRDEWMMIRTPNETSYSLTERPGYLRLYARNERISEAVHPSFIGRRQQHQSFAVATKIDFKPKHTEEAGIVLFQDTDHHYRFVKRWQDGEEKVCLFQRDRGVETMIAAQHFSEQIFYLKVEAHGQEYRFSVGFGTEQWITVAEKVDGRILSIDHAGGFTGAVIGIYCSSNGDSSNQTADFEWFEYQSIE</sequence>
<dbReference type="Gene3D" id="2.60.120.200">
    <property type="match status" value="1"/>
</dbReference>
<dbReference type="PANTHER" id="PTHR42812">
    <property type="entry name" value="BETA-XYLOSIDASE"/>
    <property type="match status" value="1"/>
</dbReference>
<evidence type="ECO:0000313" key="8">
    <source>
        <dbReference type="EMBL" id="RKL68176.1"/>
    </source>
</evidence>
<dbReference type="InterPro" id="IPR023296">
    <property type="entry name" value="Glyco_hydro_beta-prop_sf"/>
</dbReference>
<feature type="active site" description="Proton acceptor" evidence="4">
    <location>
        <position position="14"/>
    </location>
</feature>
<dbReference type="EMBL" id="PDOE01000002">
    <property type="protein sequence ID" value="RKL68176.1"/>
    <property type="molecule type" value="Genomic_DNA"/>
</dbReference>
<comment type="caution">
    <text evidence="8">The sequence shown here is derived from an EMBL/GenBank/DDBJ whole genome shotgun (WGS) entry which is preliminary data.</text>
</comment>
<accession>A0A3A9KUA4</accession>
<evidence type="ECO:0000313" key="9">
    <source>
        <dbReference type="Proteomes" id="UP000281498"/>
    </source>
</evidence>
<feature type="domain" description="Beta-xylosidase C-terminal Concanavalin A-like" evidence="7">
    <location>
        <begin position="323"/>
        <end position="516"/>
    </location>
</feature>
<comment type="similarity">
    <text evidence="1 6">Belongs to the glycosyl hydrolase 43 family.</text>
</comment>
<dbReference type="InterPro" id="IPR006710">
    <property type="entry name" value="Glyco_hydro_43"/>
</dbReference>
<dbReference type="AlphaFoldDB" id="A0A3A9KUA4"/>
<keyword evidence="9" id="KW-1185">Reference proteome</keyword>
<evidence type="ECO:0000256" key="1">
    <source>
        <dbReference type="ARBA" id="ARBA00009865"/>
    </source>
</evidence>
<dbReference type="InterPro" id="IPR013320">
    <property type="entry name" value="ConA-like_dom_sf"/>
</dbReference>
<protein>
    <submittedName>
        <fullName evidence="8">Glycoside hydrolase 43 family protein</fullName>
    </submittedName>
</protein>
<dbReference type="PANTHER" id="PTHR42812:SF12">
    <property type="entry name" value="BETA-XYLOSIDASE-RELATED"/>
    <property type="match status" value="1"/>
</dbReference>
<dbReference type="InterPro" id="IPR051795">
    <property type="entry name" value="Glycosyl_Hydrlase_43"/>
</dbReference>
<dbReference type="GO" id="GO:0004553">
    <property type="term" value="F:hydrolase activity, hydrolyzing O-glycosyl compounds"/>
    <property type="evidence" value="ECO:0007669"/>
    <property type="project" value="InterPro"/>
</dbReference>
<evidence type="ECO:0000256" key="2">
    <source>
        <dbReference type="ARBA" id="ARBA00022801"/>
    </source>
</evidence>
<feature type="site" description="Important for catalytic activity, responsible for pKa modulation of the active site Glu and correct orientation of both the proton donor and substrate" evidence="5">
    <location>
        <position position="125"/>
    </location>
</feature>
<evidence type="ECO:0000256" key="6">
    <source>
        <dbReference type="RuleBase" id="RU361187"/>
    </source>
</evidence>
<feature type="active site" description="Proton donor" evidence="4">
    <location>
        <position position="187"/>
    </location>
</feature>
<dbReference type="InterPro" id="IPR041542">
    <property type="entry name" value="GH43_C2"/>
</dbReference>